<protein>
    <recommendedName>
        <fullName evidence="8">Receptor protein-tyrosine kinase</fullName>
    </recommendedName>
</protein>
<feature type="signal peptide" evidence="3">
    <location>
        <begin position="1"/>
        <end position="27"/>
    </location>
</feature>
<keyword evidence="2" id="KW-0812">Transmembrane</keyword>
<evidence type="ECO:0000313" key="6">
    <source>
        <dbReference type="EMBL" id="CAL1540350.1"/>
    </source>
</evidence>
<dbReference type="GO" id="GO:0005178">
    <property type="term" value="F:integrin binding"/>
    <property type="evidence" value="ECO:0007669"/>
    <property type="project" value="TreeGrafter"/>
</dbReference>
<proteinExistence type="predicted"/>
<feature type="transmembrane region" description="Helical" evidence="2">
    <location>
        <begin position="1052"/>
        <end position="1077"/>
    </location>
</feature>
<organism evidence="6 7">
    <name type="scientific">Lymnaea stagnalis</name>
    <name type="common">Great pond snail</name>
    <name type="synonym">Helix stagnalis</name>
    <dbReference type="NCBI Taxonomy" id="6523"/>
    <lineage>
        <taxon>Eukaryota</taxon>
        <taxon>Metazoa</taxon>
        <taxon>Spiralia</taxon>
        <taxon>Lophotrochozoa</taxon>
        <taxon>Mollusca</taxon>
        <taxon>Gastropoda</taxon>
        <taxon>Heterobranchia</taxon>
        <taxon>Euthyneura</taxon>
        <taxon>Panpulmonata</taxon>
        <taxon>Hygrophila</taxon>
        <taxon>Lymnaeoidea</taxon>
        <taxon>Lymnaeidae</taxon>
        <taxon>Lymnaea</taxon>
    </lineage>
</organism>
<dbReference type="AlphaFoldDB" id="A0AAV2I526"/>
<evidence type="ECO:0000256" key="2">
    <source>
        <dbReference type="SAM" id="Phobius"/>
    </source>
</evidence>
<reference evidence="6 7" key="1">
    <citation type="submission" date="2024-04" db="EMBL/GenBank/DDBJ databases">
        <authorList>
            <consortium name="Genoscope - CEA"/>
            <person name="William W."/>
        </authorList>
    </citation>
    <scope>NUCLEOTIDE SEQUENCE [LARGE SCALE GENOMIC DNA]</scope>
</reference>
<dbReference type="GO" id="GO:0007155">
    <property type="term" value="P:cell adhesion"/>
    <property type="evidence" value="ECO:0007669"/>
    <property type="project" value="TreeGrafter"/>
</dbReference>
<gene>
    <name evidence="6" type="ORF">GSLYS_00013999001</name>
</gene>
<dbReference type="GO" id="GO:0045597">
    <property type="term" value="P:positive regulation of cell differentiation"/>
    <property type="evidence" value="ECO:0007669"/>
    <property type="project" value="TreeGrafter"/>
</dbReference>
<evidence type="ECO:0008006" key="8">
    <source>
        <dbReference type="Google" id="ProtNLM"/>
    </source>
</evidence>
<evidence type="ECO:0000256" key="1">
    <source>
        <dbReference type="ARBA" id="ARBA00022729"/>
    </source>
</evidence>
<feature type="domain" description="Fibronectin type-III" evidence="5">
    <location>
        <begin position="89"/>
        <end position="182"/>
    </location>
</feature>
<comment type="caution">
    <text evidence="6">The sequence shown here is derived from an EMBL/GenBank/DDBJ whole genome shotgun (WGS) entry which is preliminary data.</text>
</comment>
<evidence type="ECO:0000256" key="3">
    <source>
        <dbReference type="SAM" id="SignalP"/>
    </source>
</evidence>
<dbReference type="SMART" id="SM00214">
    <property type="entry name" value="VWC"/>
    <property type="match status" value="5"/>
</dbReference>
<accession>A0AAV2I526</accession>
<dbReference type="Gene3D" id="2.60.40.10">
    <property type="entry name" value="Immunoglobulins"/>
    <property type="match status" value="3"/>
</dbReference>
<dbReference type="EMBL" id="CAXITT010000378">
    <property type="protein sequence ID" value="CAL1540350.1"/>
    <property type="molecule type" value="Genomic_DNA"/>
</dbReference>
<evidence type="ECO:0000313" key="7">
    <source>
        <dbReference type="Proteomes" id="UP001497497"/>
    </source>
</evidence>
<dbReference type="SUPFAM" id="SSF57603">
    <property type="entry name" value="FnI-like domain"/>
    <property type="match status" value="1"/>
</dbReference>
<dbReference type="PROSITE" id="PS50184">
    <property type="entry name" value="VWFC_2"/>
    <property type="match status" value="2"/>
</dbReference>
<keyword evidence="2" id="KW-0472">Membrane</keyword>
<dbReference type="InterPro" id="IPR050941">
    <property type="entry name" value="CCN"/>
</dbReference>
<dbReference type="PROSITE" id="PS50853">
    <property type="entry name" value="FN3"/>
    <property type="match status" value="3"/>
</dbReference>
<feature type="domain" description="Fibronectin type-III" evidence="5">
    <location>
        <begin position="950"/>
        <end position="1045"/>
    </location>
</feature>
<dbReference type="InterPro" id="IPR003961">
    <property type="entry name" value="FN3_dom"/>
</dbReference>
<dbReference type="InterPro" id="IPR036116">
    <property type="entry name" value="FN3_sf"/>
</dbReference>
<dbReference type="SMART" id="SM00060">
    <property type="entry name" value="FN3"/>
    <property type="match status" value="3"/>
</dbReference>
<name>A0AAV2I526_LYMST</name>
<keyword evidence="2" id="KW-1133">Transmembrane helix</keyword>
<keyword evidence="1 3" id="KW-0732">Signal</keyword>
<dbReference type="InterPro" id="IPR013783">
    <property type="entry name" value="Ig-like_fold"/>
</dbReference>
<dbReference type="CDD" id="cd00063">
    <property type="entry name" value="FN3"/>
    <property type="match status" value="3"/>
</dbReference>
<sequence length="1116" mass="122865">MPDFSHLIPSCHVVCLLLVLSVKPSDQQRCGERAVCRGERPQLSNGCCPVEPGQMCRPGLGDNCDTELGFTCRDDAGALVTEGQGWCRGLHNLTVTSRGLENLTLAWAPYAPADYMFEYILLYREGGHHYDVNKWHNRDIGDQPRYTLKKLSPGTLYLIKVALWTNQISNVTETIMADTLPVEFCEHDGGIYQVGAYFLHDCEDNCTCLPTGEFSCTAVCPELGMPELPDETCHVVLSDSCCEYRTVCPVGGEPCAVGNTSYPHGDEFQVGCRTCACDNREVRCQYPESCYVMEATQSCPNPKSRDVEGECCPEWYCESTCTYENRTYTNMEYFTSTHCGLCQCNANDGVQCASDCPPVAMVLPDAACPDPHIRQDGCCETLYCHDPSADISEFLRRMFALSYSPVTLTLSFEVNPQVTENGLPSFSQYEILYANTSDPHGSWQSRTIQPVDVRLQHDQPSHVEPTAALSRDSAIVVNNRAYVTLGGMHPNTMYYVKIFPLDSIKQDMGDATLAAQHNKTDRNVSVMVVVRTKSLENVTSCFHDGREVFHQEEVLGHCNQTCTCYLGKITCRSRCDSELYVMAASPTCPKPSLEKRDGECCPLWMCHPSASGCSHKGLILTSGQSVTEDCQVCACDNASLHCSSVCPPLGHPPRPGCEAANISGHCCAEWQCPQESHPPYGVKSSILLHLYGSCLAPVSKFAEKLQQRLLGHVTSQTADLELSELSASLDVKVLCPGVNNNDEFIKGRRRRSAADAQDKIPAIVSVSKNFSSDRTDQQTIQLVHTAGLELLAVLNTSFAITLDSGQSMKSADDVILQGLSYTCDHGFAFVKDKCVLSEIESPATFSPNVKLTAVASASTFVTLEWSFPNQELKDIHGLIIEYRSDGSIPWLASDRLDVYTSSYNLTGLTPDRDFTARLVVITLWSGNGRWTVGEVSFRTNPDTDSLAMSSDVNLREVTVSENHVYIFWDPLPSNLLIELNSVTIFYKKSYTNSFNNKLKVTSTNLTQAQLADLQPDTAYTAVVAMLLESGETVTSSPIYFVTKYTRPFSRELLVAVIISCIATLVSAIVVALTCYMWRRSKRKSAATGFENKTYGIPLENNNEGIPAAPSANPASN</sequence>
<keyword evidence="7" id="KW-1185">Reference proteome</keyword>
<dbReference type="InterPro" id="IPR001007">
    <property type="entry name" value="VWF_dom"/>
</dbReference>
<dbReference type="PANTHER" id="PTHR11348">
    <property type="entry name" value="CONNECTIVE TISSUE GROWTH FACTOR-RELATED"/>
    <property type="match status" value="1"/>
</dbReference>
<feature type="domain" description="VWFC" evidence="4">
    <location>
        <begin position="253"/>
        <end position="318"/>
    </location>
</feature>
<dbReference type="GO" id="GO:0005615">
    <property type="term" value="C:extracellular space"/>
    <property type="evidence" value="ECO:0007669"/>
    <property type="project" value="TreeGrafter"/>
</dbReference>
<evidence type="ECO:0000259" key="4">
    <source>
        <dbReference type="PROSITE" id="PS50184"/>
    </source>
</evidence>
<feature type="domain" description="VWFC" evidence="4">
    <location>
        <begin position="539"/>
        <end position="607"/>
    </location>
</feature>
<dbReference type="SUPFAM" id="SSF49265">
    <property type="entry name" value="Fibronectin type III"/>
    <property type="match status" value="2"/>
</dbReference>
<feature type="domain" description="Fibronectin type-III" evidence="5">
    <location>
        <begin position="847"/>
        <end position="942"/>
    </location>
</feature>
<feature type="chain" id="PRO_5043797003" description="Receptor protein-tyrosine kinase" evidence="3">
    <location>
        <begin position="28"/>
        <end position="1116"/>
    </location>
</feature>
<dbReference type="Proteomes" id="UP001497497">
    <property type="component" value="Unassembled WGS sequence"/>
</dbReference>
<evidence type="ECO:0000259" key="5">
    <source>
        <dbReference type="PROSITE" id="PS50853"/>
    </source>
</evidence>